<dbReference type="EC" id="7.2.1.3" evidence="11"/>
<dbReference type="InterPro" id="IPR006593">
    <property type="entry name" value="Cyt_b561/ferric_Rdtase_TM"/>
</dbReference>
<dbReference type="GO" id="GO:0140571">
    <property type="term" value="F:transmembrane ascorbate ferrireductase activity"/>
    <property type="evidence" value="ECO:0007669"/>
    <property type="project" value="UniProtKB-EC"/>
</dbReference>
<proteinExistence type="predicted"/>
<evidence type="ECO:0000256" key="5">
    <source>
        <dbReference type="ARBA" id="ARBA00022692"/>
    </source>
</evidence>
<accession>A0A8K0CYX4</accession>
<evidence type="ECO:0000256" key="11">
    <source>
        <dbReference type="ARBA" id="ARBA00024225"/>
    </source>
</evidence>
<evidence type="ECO:0000313" key="14">
    <source>
        <dbReference type="EMBL" id="KAF2892927.1"/>
    </source>
</evidence>
<feature type="transmembrane region" description="Helical" evidence="12">
    <location>
        <begin position="193"/>
        <end position="216"/>
    </location>
</feature>
<protein>
    <recommendedName>
        <fullName evidence="11">ascorbate ferrireductase (transmembrane)</fullName>
        <ecNumber evidence="11">7.2.1.3</ecNumber>
    </recommendedName>
</protein>
<gene>
    <name evidence="14" type="ORF">ILUMI_13241</name>
</gene>
<dbReference type="EMBL" id="VTPC01008356">
    <property type="protein sequence ID" value="KAF2892927.1"/>
    <property type="molecule type" value="Genomic_DNA"/>
</dbReference>
<name>A0A8K0CYX4_IGNLU</name>
<dbReference type="GO" id="GO:0140575">
    <property type="term" value="F:transmembrane monodehydroascorbate reductase activity"/>
    <property type="evidence" value="ECO:0007669"/>
    <property type="project" value="InterPro"/>
</dbReference>
<reference evidence="14" key="1">
    <citation type="submission" date="2019-08" db="EMBL/GenBank/DDBJ databases">
        <title>The genome of the North American firefly Photinus pyralis.</title>
        <authorList>
            <consortium name="Photinus pyralis genome working group"/>
            <person name="Fallon T.R."/>
            <person name="Sander Lower S.E."/>
            <person name="Weng J.-K."/>
        </authorList>
    </citation>
    <scope>NUCLEOTIDE SEQUENCE</scope>
    <source>
        <strain evidence="14">TRF0915ILg1</strain>
        <tissue evidence="14">Whole body</tissue>
    </source>
</reference>
<comment type="cofactor">
    <cofactor evidence="1">
        <name>heme b</name>
        <dbReference type="ChEBI" id="CHEBI:60344"/>
    </cofactor>
</comment>
<dbReference type="GO" id="GO:0016020">
    <property type="term" value="C:membrane"/>
    <property type="evidence" value="ECO:0007669"/>
    <property type="project" value="UniProtKB-SubCell"/>
</dbReference>
<dbReference type="GO" id="GO:0046872">
    <property type="term" value="F:metal ion binding"/>
    <property type="evidence" value="ECO:0007669"/>
    <property type="project" value="UniProtKB-KW"/>
</dbReference>
<keyword evidence="9" id="KW-0408">Iron</keyword>
<dbReference type="SMART" id="SM00665">
    <property type="entry name" value="B561"/>
    <property type="match status" value="1"/>
</dbReference>
<dbReference type="Gene3D" id="1.20.120.1770">
    <property type="match status" value="1"/>
</dbReference>
<evidence type="ECO:0000256" key="6">
    <source>
        <dbReference type="ARBA" id="ARBA00022723"/>
    </source>
</evidence>
<evidence type="ECO:0000256" key="7">
    <source>
        <dbReference type="ARBA" id="ARBA00022982"/>
    </source>
</evidence>
<keyword evidence="4" id="KW-0349">Heme</keyword>
<evidence type="ECO:0000256" key="10">
    <source>
        <dbReference type="ARBA" id="ARBA00023136"/>
    </source>
</evidence>
<feature type="transmembrane region" description="Helical" evidence="12">
    <location>
        <begin position="122"/>
        <end position="142"/>
    </location>
</feature>
<keyword evidence="3" id="KW-0813">Transport</keyword>
<evidence type="ECO:0000256" key="1">
    <source>
        <dbReference type="ARBA" id="ARBA00001970"/>
    </source>
</evidence>
<evidence type="ECO:0000256" key="8">
    <source>
        <dbReference type="ARBA" id="ARBA00022989"/>
    </source>
</evidence>
<keyword evidence="15" id="KW-1185">Reference proteome</keyword>
<keyword evidence="7" id="KW-0249">Electron transport</keyword>
<dbReference type="PANTHER" id="PTHR15422">
    <property type="entry name" value="OS05G0565100 PROTEIN"/>
    <property type="match status" value="1"/>
</dbReference>
<dbReference type="InterPro" id="IPR045150">
    <property type="entry name" value="CYB561D1/2"/>
</dbReference>
<sequence length="224" mass="25508">MLGVTSLDTVIQVSKWILNTLFHQFVAVIFIYSIWIAIEKYSNPFSWHVILSTLGLMPFTVEALILFSNDNVWSQEISRKQKYWIHGILIFIGSFFIITGIALEIDNRVKLGVSHFTSAHSITGLIAMIFVIFALICGPMAFSTSIVTRWVSSQWLKLIHNILGQLTHILLLISLCLGFYTDWFSSNTSKSSRIAATIVTVLIMLWSLFCAWISLFKQIKTILR</sequence>
<keyword evidence="5 12" id="KW-0812">Transmembrane</keyword>
<comment type="caution">
    <text evidence="14">The sequence shown here is derived from an EMBL/GenBank/DDBJ whole genome shotgun (WGS) entry which is preliminary data.</text>
</comment>
<dbReference type="CDD" id="cd08761">
    <property type="entry name" value="Cyt_b561_CYB561D2_like"/>
    <property type="match status" value="1"/>
</dbReference>
<dbReference type="PROSITE" id="PS50939">
    <property type="entry name" value="CYTOCHROME_B561"/>
    <property type="match status" value="1"/>
</dbReference>
<keyword evidence="10 12" id="KW-0472">Membrane</keyword>
<evidence type="ECO:0000256" key="3">
    <source>
        <dbReference type="ARBA" id="ARBA00022448"/>
    </source>
</evidence>
<evidence type="ECO:0000256" key="2">
    <source>
        <dbReference type="ARBA" id="ARBA00004141"/>
    </source>
</evidence>
<evidence type="ECO:0000256" key="4">
    <source>
        <dbReference type="ARBA" id="ARBA00022617"/>
    </source>
</evidence>
<evidence type="ECO:0000259" key="13">
    <source>
        <dbReference type="PROSITE" id="PS50939"/>
    </source>
</evidence>
<dbReference type="PANTHER" id="PTHR15422:SF43">
    <property type="entry name" value="ASCORBATE FERRIREDUCTASE (TRANSMEMBRANE)"/>
    <property type="match status" value="1"/>
</dbReference>
<dbReference type="Pfam" id="PF03188">
    <property type="entry name" value="Cytochrom_B561"/>
    <property type="match status" value="1"/>
</dbReference>
<feature type="transmembrane region" description="Helical" evidence="12">
    <location>
        <begin position="21"/>
        <end position="38"/>
    </location>
</feature>
<keyword evidence="6" id="KW-0479">Metal-binding</keyword>
<dbReference type="Proteomes" id="UP000801492">
    <property type="component" value="Unassembled WGS sequence"/>
</dbReference>
<dbReference type="OrthoDB" id="432881at2759"/>
<feature type="domain" description="Cytochrome b561" evidence="13">
    <location>
        <begin position="17"/>
        <end position="215"/>
    </location>
</feature>
<organism evidence="14 15">
    <name type="scientific">Ignelater luminosus</name>
    <name type="common">Cucubano</name>
    <name type="synonym">Pyrophorus luminosus</name>
    <dbReference type="NCBI Taxonomy" id="2038154"/>
    <lineage>
        <taxon>Eukaryota</taxon>
        <taxon>Metazoa</taxon>
        <taxon>Ecdysozoa</taxon>
        <taxon>Arthropoda</taxon>
        <taxon>Hexapoda</taxon>
        <taxon>Insecta</taxon>
        <taxon>Pterygota</taxon>
        <taxon>Neoptera</taxon>
        <taxon>Endopterygota</taxon>
        <taxon>Coleoptera</taxon>
        <taxon>Polyphaga</taxon>
        <taxon>Elateriformia</taxon>
        <taxon>Elateroidea</taxon>
        <taxon>Elateridae</taxon>
        <taxon>Agrypninae</taxon>
        <taxon>Pyrophorini</taxon>
        <taxon>Ignelater</taxon>
    </lineage>
</organism>
<keyword evidence="8 12" id="KW-1133">Transmembrane helix</keyword>
<dbReference type="AlphaFoldDB" id="A0A8K0CYX4"/>
<feature type="transmembrane region" description="Helical" evidence="12">
    <location>
        <begin position="162"/>
        <end position="181"/>
    </location>
</feature>
<comment type="subcellular location">
    <subcellularLocation>
        <location evidence="2">Membrane</location>
        <topology evidence="2">Multi-pass membrane protein</topology>
    </subcellularLocation>
</comment>
<evidence type="ECO:0000313" key="15">
    <source>
        <dbReference type="Proteomes" id="UP000801492"/>
    </source>
</evidence>
<feature type="transmembrane region" description="Helical" evidence="12">
    <location>
        <begin position="83"/>
        <end position="102"/>
    </location>
</feature>
<evidence type="ECO:0000256" key="12">
    <source>
        <dbReference type="SAM" id="Phobius"/>
    </source>
</evidence>
<evidence type="ECO:0000256" key="9">
    <source>
        <dbReference type="ARBA" id="ARBA00023004"/>
    </source>
</evidence>
<feature type="transmembrane region" description="Helical" evidence="12">
    <location>
        <begin position="44"/>
        <end position="67"/>
    </location>
</feature>